<dbReference type="SUPFAM" id="SSF48452">
    <property type="entry name" value="TPR-like"/>
    <property type="match status" value="1"/>
</dbReference>
<feature type="signal peptide" evidence="6">
    <location>
        <begin position="1"/>
        <end position="22"/>
    </location>
</feature>
<feature type="chain" id="PRO_5015647933" evidence="6">
    <location>
        <begin position="23"/>
        <end position="667"/>
    </location>
</feature>
<reference evidence="9 10" key="1">
    <citation type="submission" date="2018-01" db="EMBL/GenBank/DDBJ databases">
        <authorList>
            <person name="Gaut B.S."/>
            <person name="Morton B.R."/>
            <person name="Clegg M.T."/>
            <person name="Duvall M.R."/>
        </authorList>
    </citation>
    <scope>NUCLEOTIDE SEQUENCE [LARGE SCALE GENOMIC DNA]</scope>
    <source>
        <strain evidence="9 10">HR-AY</strain>
    </source>
</reference>
<evidence type="ECO:0000256" key="4">
    <source>
        <dbReference type="ARBA" id="ARBA00023136"/>
    </source>
</evidence>
<evidence type="ECO:0000256" key="2">
    <source>
        <dbReference type="ARBA" id="ARBA00006275"/>
    </source>
</evidence>
<dbReference type="GO" id="GO:0009279">
    <property type="term" value="C:cell outer membrane"/>
    <property type="evidence" value="ECO:0007669"/>
    <property type="project" value="UniProtKB-SubCell"/>
</dbReference>
<evidence type="ECO:0000256" key="5">
    <source>
        <dbReference type="ARBA" id="ARBA00023237"/>
    </source>
</evidence>
<dbReference type="AlphaFoldDB" id="A0A2S5AA64"/>
<keyword evidence="10" id="KW-1185">Reference proteome</keyword>
<comment type="caution">
    <text evidence="9">The sequence shown here is derived from an EMBL/GenBank/DDBJ whole genome shotgun (WGS) entry which is preliminary data.</text>
</comment>
<evidence type="ECO:0000259" key="7">
    <source>
        <dbReference type="Pfam" id="PF07980"/>
    </source>
</evidence>
<dbReference type="InterPro" id="IPR011990">
    <property type="entry name" value="TPR-like_helical_dom_sf"/>
</dbReference>
<protein>
    <submittedName>
        <fullName evidence="9">RagB/SusD family nutrient uptake outer membrane protein</fullName>
    </submittedName>
</protein>
<feature type="domain" description="RagB/SusD" evidence="7">
    <location>
        <begin position="312"/>
        <end position="536"/>
    </location>
</feature>
<evidence type="ECO:0000256" key="3">
    <source>
        <dbReference type="ARBA" id="ARBA00022729"/>
    </source>
</evidence>
<dbReference type="Gene3D" id="1.25.40.390">
    <property type="match status" value="1"/>
</dbReference>
<gene>
    <name evidence="9" type="ORF">C3L50_09880</name>
</gene>
<comment type="similarity">
    <text evidence="2">Belongs to the SusD family.</text>
</comment>
<sequence>MKTKIFKYLTLALLVVLGVSCSDEFLQEKKNYAQIDDSFYQSPSAVDWYIAKLSYNFFFGYTSPSATVVGLFTTDYSKLTEETGGIQPLIDPAINYTESANGSTYYGTTLNDKVTNVPYTRIRDINSFLENIDVKGASLDKTYRDQAKGQMYYLRAIQYFDLMRMYGGVPIVTTVQNATSTDPSIQLPRASVTEVVAQIVKDLDMAASLLPGKWNAANYGRFTKGAALAQKARVLLTAASPLFNKNWDNANDDHWDAALKAGLAAETQLTADGYGLYGTTAKDWENMFLIDNVFCKEAITVQLLGNSSAVTTLTVSNAWEKGIRPKSQTGSSAIEAPRQMIDLFPMADGSSPTVANGYDSFLFFKNRDPRFYRTFAFTGSKWTYKEGTTATNAIWGYRWKKDAAGAVGGYSDNNQEGSPVYVRKMSNPQASSAGGYVPPTDIFEYRYAELLLNIAECYAAKGDVTNAIAYIGKVRNRVGIPSANNYGLGTLADKYAALRACLTERRIELAYEGKRFWDMQRWMLYNDDTFANNNTCAKLGVAPLNGTQRTGYYLKCKTIATADPLLALRNAATFAALVDPDAAKATFDTQITNLAAFYTANFVEEPLDTPMDNNGSSGAGAGKNILWRSNYYINGLSTTVLSQNSWLKQTIGWKDTSGAEGTFNYQD</sequence>
<organism evidence="9 10">
    <name type="scientific">Flavobacterium alvei</name>
    <dbReference type="NCBI Taxonomy" id="2080416"/>
    <lineage>
        <taxon>Bacteria</taxon>
        <taxon>Pseudomonadati</taxon>
        <taxon>Bacteroidota</taxon>
        <taxon>Flavobacteriia</taxon>
        <taxon>Flavobacteriales</taxon>
        <taxon>Flavobacteriaceae</taxon>
        <taxon>Flavobacterium</taxon>
    </lineage>
</organism>
<comment type="subcellular location">
    <subcellularLocation>
        <location evidence="1">Cell outer membrane</location>
    </subcellularLocation>
</comment>
<dbReference type="InterPro" id="IPR033985">
    <property type="entry name" value="SusD-like_N"/>
</dbReference>
<evidence type="ECO:0000259" key="8">
    <source>
        <dbReference type="Pfam" id="PF14322"/>
    </source>
</evidence>
<evidence type="ECO:0000256" key="6">
    <source>
        <dbReference type="SAM" id="SignalP"/>
    </source>
</evidence>
<dbReference type="Pfam" id="PF07980">
    <property type="entry name" value="SusD_RagB"/>
    <property type="match status" value="1"/>
</dbReference>
<dbReference type="EMBL" id="PQVG01000005">
    <property type="protein sequence ID" value="POY39480.1"/>
    <property type="molecule type" value="Genomic_DNA"/>
</dbReference>
<name>A0A2S5AA64_9FLAO</name>
<evidence type="ECO:0000313" key="9">
    <source>
        <dbReference type="EMBL" id="POY39480.1"/>
    </source>
</evidence>
<dbReference type="PROSITE" id="PS51257">
    <property type="entry name" value="PROKAR_LIPOPROTEIN"/>
    <property type="match status" value="1"/>
</dbReference>
<keyword evidence="5" id="KW-0998">Cell outer membrane</keyword>
<dbReference type="Pfam" id="PF14322">
    <property type="entry name" value="SusD-like_3"/>
    <property type="match status" value="1"/>
</dbReference>
<dbReference type="InterPro" id="IPR012944">
    <property type="entry name" value="SusD_RagB_dom"/>
</dbReference>
<feature type="domain" description="SusD-like N-terminal" evidence="8">
    <location>
        <begin position="115"/>
        <end position="236"/>
    </location>
</feature>
<proteinExistence type="inferred from homology"/>
<dbReference type="Proteomes" id="UP000237310">
    <property type="component" value="Unassembled WGS sequence"/>
</dbReference>
<keyword evidence="3 6" id="KW-0732">Signal</keyword>
<dbReference type="OrthoDB" id="5694214at2"/>
<accession>A0A2S5AA64</accession>
<keyword evidence="4" id="KW-0472">Membrane</keyword>
<evidence type="ECO:0000313" key="10">
    <source>
        <dbReference type="Proteomes" id="UP000237310"/>
    </source>
</evidence>
<evidence type="ECO:0000256" key="1">
    <source>
        <dbReference type="ARBA" id="ARBA00004442"/>
    </source>
</evidence>
<dbReference type="RefSeq" id="WP_103806018.1">
    <property type="nucleotide sequence ID" value="NZ_PQVG01000005.1"/>
</dbReference>